<dbReference type="AlphaFoldDB" id="A0A1L3SW29"/>
<dbReference type="SUPFAM" id="SSF158837">
    <property type="entry name" value="AGR C 984p-like"/>
    <property type="match status" value="1"/>
</dbReference>
<dbReference type="STRING" id="1670800.BSQ44_21240"/>
<keyword evidence="1" id="KW-0966">Cell projection</keyword>
<dbReference type="Pfam" id="PF06748">
    <property type="entry name" value="DUF1217"/>
    <property type="match status" value="1"/>
</dbReference>
<dbReference type="InterPro" id="IPR023157">
    <property type="entry name" value="AGR-C-984p-like_sf"/>
</dbReference>
<keyword evidence="1" id="KW-0282">Flagellum</keyword>
<organism evidence="1 2">
    <name type="scientific">Aquibium oceanicum</name>
    <dbReference type="NCBI Taxonomy" id="1670800"/>
    <lineage>
        <taxon>Bacteria</taxon>
        <taxon>Pseudomonadati</taxon>
        <taxon>Pseudomonadota</taxon>
        <taxon>Alphaproteobacteria</taxon>
        <taxon>Hyphomicrobiales</taxon>
        <taxon>Phyllobacteriaceae</taxon>
        <taxon>Aquibium</taxon>
    </lineage>
</organism>
<dbReference type="RefSeq" id="WP_072607086.1">
    <property type="nucleotide sequence ID" value="NZ_CP018171.1"/>
</dbReference>
<reference evidence="2" key="1">
    <citation type="submission" date="2016-11" db="EMBL/GenBank/DDBJ databases">
        <title>Mesorhizobium oceanicum sp. nov., isolated from deep seawater in South China Sea.</title>
        <authorList>
            <person name="Fu G.-Y."/>
        </authorList>
    </citation>
    <scope>NUCLEOTIDE SEQUENCE [LARGE SCALE GENOMIC DNA]</scope>
    <source>
        <strain evidence="2">B7</strain>
    </source>
</reference>
<gene>
    <name evidence="1" type="ORF">BSQ44_21240</name>
</gene>
<dbReference type="EMBL" id="CP018171">
    <property type="protein sequence ID" value="APH73619.1"/>
    <property type="molecule type" value="Genomic_DNA"/>
</dbReference>
<name>A0A1L3SW29_9HYPH</name>
<dbReference type="Gene3D" id="1.10.3700.10">
    <property type="entry name" value="AGR C 984p-like"/>
    <property type="match status" value="1"/>
</dbReference>
<protein>
    <submittedName>
        <fullName evidence="1">Flagellar biosynthesis protein FlgF</fullName>
    </submittedName>
</protein>
<evidence type="ECO:0000313" key="1">
    <source>
        <dbReference type="EMBL" id="APH73619.1"/>
    </source>
</evidence>
<sequence>MVSTYTSYQMITRDLDLSLKRVESQPFVQRETEYYLENIENVKSIDEFVEDRRLFNYAMKAFGLEDMAYAKAFMVKLLKEGVEDSGSFANTLSDQRYKDFAETFDFARYGETATVFDRTRQGTVDKYLRQTLEQDAGETNEGVRLALYFERKAPELTSMYGILADTALAKVVRTSFGLPESFALLDIDKQVEILGKKLDIEDLADPEELSKFLTRFTSMWEIENPTTSSVSNLSILFGQPTEYGISTDVLLTMQQLKF</sequence>
<evidence type="ECO:0000313" key="2">
    <source>
        <dbReference type="Proteomes" id="UP000182840"/>
    </source>
</evidence>
<accession>A0A1L3SW29</accession>
<keyword evidence="2" id="KW-1185">Reference proteome</keyword>
<proteinExistence type="predicted"/>
<dbReference type="KEGG" id="meso:BSQ44_21240"/>
<dbReference type="Proteomes" id="UP000182840">
    <property type="component" value="Chromosome"/>
</dbReference>
<dbReference type="InterPro" id="IPR010626">
    <property type="entry name" value="DUF1217"/>
</dbReference>
<dbReference type="OrthoDB" id="7824597at2"/>
<keyword evidence="1" id="KW-0969">Cilium</keyword>